<dbReference type="Proteomes" id="UP001515480">
    <property type="component" value="Unassembled WGS sequence"/>
</dbReference>
<dbReference type="EMBL" id="JBGBPQ010000013">
    <property type="protein sequence ID" value="KAL1512202.1"/>
    <property type="molecule type" value="Genomic_DNA"/>
</dbReference>
<dbReference type="GO" id="GO:0035770">
    <property type="term" value="C:ribonucleoprotein granule"/>
    <property type="evidence" value="ECO:0007669"/>
    <property type="project" value="TreeGrafter"/>
</dbReference>
<evidence type="ECO:0000313" key="2">
    <source>
        <dbReference type="Proteomes" id="UP001515480"/>
    </source>
</evidence>
<dbReference type="GO" id="GO:0044528">
    <property type="term" value="P:regulation of mitochondrial mRNA stability"/>
    <property type="evidence" value="ECO:0007669"/>
    <property type="project" value="TreeGrafter"/>
</dbReference>
<dbReference type="Gene3D" id="3.40.50.150">
    <property type="entry name" value="Vaccinia Virus protein VP39"/>
    <property type="match status" value="1"/>
</dbReference>
<protein>
    <recommendedName>
        <fullName evidence="3">Calmodulin-lysine N-methyltransferase</fullName>
    </recommendedName>
</protein>
<sequence>MAAEAVRLNQSITAAATVSELLSITTRAQQQMNVVNCATSLQRLAKLAAEGSISAPSAAHITSRAAHCFGHGAAGVQARHVAGVLWACAKLRLAPPELLRAVFESGERMRAEWFKPVEISMAIWAVGRLAEAAAAGGGALVGRLLPLALEREHLVDAQGWSNIAGGLSHMRPAPPHAQLRPLLAVVTRRMAEFSAQEVANVLSALARLRVRLDGGDGGGADFAAAAARAVRGVREKFSAQQLANCAWAVARLAEAAPPAARSALDFWALLADELGRRAFSLNAQELSMCSWAAAQAVGGVACGRPPAALCAALCAAARSLALQMDAQQLATVALALVKLGAAERETLRQLARASRRRMLEFGPQDLDNLASAYARLAAWRAPKLVASIATAGCELLLSANGAARAPADGEAFPPRNLVNLLWAVVKMNAACLGSLKGGKQRRGARKTAALADAVSASLLGRVDELNARDLSNAAWALATLGPVEAARRDCMRRMGARSAQILDTFNAQECSKLLYAFGKARVKCPELHRAAAEPRDLLFDFVTGPVKLRAILGGARFGAGREATNATAGTGGALWEDAYVLAEWLSRQPSPSHAAVALETHALATKGTWGGLTAVELGAGLGLCSIVAHQLGMSVTATDGYEDVLHLLKENVSACVQTSASPLHVRSLRWGTPDPIEQLGLSAAPDVLIATGCVYGSDPRVFEDLVQTMDALSGPHTLVLMCHGNGAAPGVHELDGPFYSLASQYFDSFRISQYTLHPDHQGCQIHCLRKRCSTKKVIVPKRRKLN</sequence>
<dbReference type="PANTHER" id="PTHR21228">
    <property type="entry name" value="FAST LEU-RICH DOMAIN-CONTAINING"/>
    <property type="match status" value="1"/>
</dbReference>
<name>A0AB34J4B5_PRYPA</name>
<dbReference type="AlphaFoldDB" id="A0AB34J4B5"/>
<comment type="caution">
    <text evidence="1">The sequence shown here is derived from an EMBL/GenBank/DDBJ whole genome shotgun (WGS) entry which is preliminary data.</text>
</comment>
<evidence type="ECO:0000313" key="1">
    <source>
        <dbReference type="EMBL" id="KAL1512202.1"/>
    </source>
</evidence>
<dbReference type="GO" id="GO:0003723">
    <property type="term" value="F:RNA binding"/>
    <property type="evidence" value="ECO:0007669"/>
    <property type="project" value="TreeGrafter"/>
</dbReference>
<reference evidence="1 2" key="1">
    <citation type="journal article" date="2024" name="Science">
        <title>Giant polyketide synthase enzymes in the biosynthesis of giant marine polyether toxins.</title>
        <authorList>
            <person name="Fallon T.R."/>
            <person name="Shende V.V."/>
            <person name="Wierzbicki I.H."/>
            <person name="Pendleton A.L."/>
            <person name="Watervoot N.F."/>
            <person name="Auber R.P."/>
            <person name="Gonzalez D.J."/>
            <person name="Wisecaver J.H."/>
            <person name="Moore B.S."/>
        </authorList>
    </citation>
    <scope>NUCLEOTIDE SEQUENCE [LARGE SCALE GENOMIC DNA]</scope>
    <source>
        <strain evidence="1 2">12B1</strain>
    </source>
</reference>
<evidence type="ECO:0008006" key="3">
    <source>
        <dbReference type="Google" id="ProtNLM"/>
    </source>
</evidence>
<dbReference type="Pfam" id="PF10294">
    <property type="entry name" value="Methyltransf_16"/>
    <property type="match status" value="1"/>
</dbReference>
<keyword evidence="2" id="KW-1185">Reference proteome</keyword>
<dbReference type="GO" id="GO:0000963">
    <property type="term" value="P:mitochondrial RNA processing"/>
    <property type="evidence" value="ECO:0007669"/>
    <property type="project" value="TreeGrafter"/>
</dbReference>
<dbReference type="InterPro" id="IPR050870">
    <property type="entry name" value="FAST_kinase"/>
</dbReference>
<accession>A0AB34J4B5</accession>
<gene>
    <name evidence="1" type="ORF">AB1Y20_005466</name>
</gene>
<dbReference type="GO" id="GO:0005759">
    <property type="term" value="C:mitochondrial matrix"/>
    <property type="evidence" value="ECO:0007669"/>
    <property type="project" value="TreeGrafter"/>
</dbReference>
<dbReference type="InterPro" id="IPR019410">
    <property type="entry name" value="Methyltransf_16"/>
</dbReference>
<dbReference type="SUPFAM" id="SSF53335">
    <property type="entry name" value="S-adenosyl-L-methionine-dependent methyltransferases"/>
    <property type="match status" value="1"/>
</dbReference>
<proteinExistence type="predicted"/>
<organism evidence="1 2">
    <name type="scientific">Prymnesium parvum</name>
    <name type="common">Toxic golden alga</name>
    <dbReference type="NCBI Taxonomy" id="97485"/>
    <lineage>
        <taxon>Eukaryota</taxon>
        <taxon>Haptista</taxon>
        <taxon>Haptophyta</taxon>
        <taxon>Prymnesiophyceae</taxon>
        <taxon>Prymnesiales</taxon>
        <taxon>Prymnesiaceae</taxon>
        <taxon>Prymnesium</taxon>
    </lineage>
</organism>
<dbReference type="InterPro" id="IPR029063">
    <property type="entry name" value="SAM-dependent_MTases_sf"/>
</dbReference>
<dbReference type="PANTHER" id="PTHR21228:SF40">
    <property type="entry name" value="LD45607P"/>
    <property type="match status" value="1"/>
</dbReference>